<reference evidence="1" key="1">
    <citation type="journal article" date="2021" name="Environ. Microbiol.">
        <title>Gene family expansions and transcriptome signatures uncover fungal adaptations to wood decay.</title>
        <authorList>
            <person name="Hage H."/>
            <person name="Miyauchi S."/>
            <person name="Viragh M."/>
            <person name="Drula E."/>
            <person name="Min B."/>
            <person name="Chaduli D."/>
            <person name="Navarro D."/>
            <person name="Favel A."/>
            <person name="Norest M."/>
            <person name="Lesage-Meessen L."/>
            <person name="Balint B."/>
            <person name="Merenyi Z."/>
            <person name="de Eugenio L."/>
            <person name="Morin E."/>
            <person name="Martinez A.T."/>
            <person name="Baldrian P."/>
            <person name="Stursova M."/>
            <person name="Martinez M.J."/>
            <person name="Novotny C."/>
            <person name="Magnuson J.K."/>
            <person name="Spatafora J.W."/>
            <person name="Maurice S."/>
            <person name="Pangilinan J."/>
            <person name="Andreopoulos W."/>
            <person name="LaButti K."/>
            <person name="Hundley H."/>
            <person name="Na H."/>
            <person name="Kuo A."/>
            <person name="Barry K."/>
            <person name="Lipzen A."/>
            <person name="Henrissat B."/>
            <person name="Riley R."/>
            <person name="Ahrendt S."/>
            <person name="Nagy L.G."/>
            <person name="Grigoriev I.V."/>
            <person name="Martin F."/>
            <person name="Rosso M.N."/>
        </authorList>
    </citation>
    <scope>NUCLEOTIDE SEQUENCE</scope>
    <source>
        <strain evidence="1">CBS 384.51</strain>
    </source>
</reference>
<evidence type="ECO:0000313" key="2">
    <source>
        <dbReference type="Proteomes" id="UP001055072"/>
    </source>
</evidence>
<accession>A0ACB8TZ69</accession>
<name>A0ACB8TZ69_9APHY</name>
<evidence type="ECO:0000313" key="1">
    <source>
        <dbReference type="EMBL" id="KAI0087388.1"/>
    </source>
</evidence>
<comment type="caution">
    <text evidence="1">The sequence shown here is derived from an EMBL/GenBank/DDBJ whole genome shotgun (WGS) entry which is preliminary data.</text>
</comment>
<sequence length="461" mass="53678">MSRVNLNKYRSYKDNNLLKNWEPEILTPLPLPGEYVVLQLNPAAMAKHVGNSKLIKELSKLETKKYVAICAGYYEALSDLKPWHMMHALLVYGEGEEAEEDENPPAQDFTDASAGETGTPPRSTGLSNSAGATKRTRKTRLLQNICIRIHTRLCDLPRTKPVQMPVDTFSKVRSHIVTTYESDYDQMREPRVPIRDLTLVCAPKPATQDVVSPLSEDKYDSTEWSTASKELQFCLLPHCDYSFDLMQGVYPGSQFMDEHAHIISMMRSAIPEMPLKARLPGFHHSPKPQEYYVEEPPQQIWFDVGLTEAPDYVRAKSERARWRAMEYNRRQTFFQRFFQPERRYWPTKEVAELQKQSEGIEIPDLELLVYAPPAVLDVEASRRRKLSWRAWLAQLWIDIRVNLARTFWIPPDYLEPLDDLPYIPFAKWDELSKKGDIKRWRGLDDRNFNDDLSPSINRWWD</sequence>
<gene>
    <name evidence="1" type="ORF">BDY19DRAFT_955518</name>
</gene>
<proteinExistence type="predicted"/>
<organism evidence="1 2">
    <name type="scientific">Irpex rosettiformis</name>
    <dbReference type="NCBI Taxonomy" id="378272"/>
    <lineage>
        <taxon>Eukaryota</taxon>
        <taxon>Fungi</taxon>
        <taxon>Dikarya</taxon>
        <taxon>Basidiomycota</taxon>
        <taxon>Agaricomycotina</taxon>
        <taxon>Agaricomycetes</taxon>
        <taxon>Polyporales</taxon>
        <taxon>Irpicaceae</taxon>
        <taxon>Irpex</taxon>
    </lineage>
</organism>
<protein>
    <submittedName>
        <fullName evidence="1">Uncharacterized protein</fullName>
    </submittedName>
</protein>
<keyword evidence="2" id="KW-1185">Reference proteome</keyword>
<dbReference type="EMBL" id="MU274918">
    <property type="protein sequence ID" value="KAI0087388.1"/>
    <property type="molecule type" value="Genomic_DNA"/>
</dbReference>
<dbReference type="Proteomes" id="UP001055072">
    <property type="component" value="Unassembled WGS sequence"/>
</dbReference>